<evidence type="ECO:0000313" key="3">
    <source>
        <dbReference type="Proteomes" id="UP001642540"/>
    </source>
</evidence>
<accession>A0ABP1PI48</accession>
<evidence type="ECO:0000256" key="1">
    <source>
        <dbReference type="SAM" id="Phobius"/>
    </source>
</evidence>
<evidence type="ECO:0000313" key="2">
    <source>
        <dbReference type="EMBL" id="CAL8068400.1"/>
    </source>
</evidence>
<organism evidence="2 3">
    <name type="scientific">Orchesella dallaii</name>
    <dbReference type="NCBI Taxonomy" id="48710"/>
    <lineage>
        <taxon>Eukaryota</taxon>
        <taxon>Metazoa</taxon>
        <taxon>Ecdysozoa</taxon>
        <taxon>Arthropoda</taxon>
        <taxon>Hexapoda</taxon>
        <taxon>Collembola</taxon>
        <taxon>Entomobryomorpha</taxon>
        <taxon>Entomobryoidea</taxon>
        <taxon>Orchesellidae</taxon>
        <taxon>Orchesellinae</taxon>
        <taxon>Orchesella</taxon>
    </lineage>
</organism>
<feature type="transmembrane region" description="Helical" evidence="1">
    <location>
        <begin position="229"/>
        <end position="249"/>
    </location>
</feature>
<evidence type="ECO:0008006" key="4">
    <source>
        <dbReference type="Google" id="ProtNLM"/>
    </source>
</evidence>
<dbReference type="EMBL" id="CAXLJM020000001">
    <property type="protein sequence ID" value="CAL8068400.1"/>
    <property type="molecule type" value="Genomic_DNA"/>
</dbReference>
<feature type="transmembrane region" description="Helical" evidence="1">
    <location>
        <begin position="68"/>
        <end position="89"/>
    </location>
</feature>
<comment type="caution">
    <text evidence="2">The sequence shown here is derived from an EMBL/GenBank/DDBJ whole genome shotgun (WGS) entry which is preliminary data.</text>
</comment>
<keyword evidence="1" id="KW-1133">Transmembrane helix</keyword>
<reference evidence="2 3" key="1">
    <citation type="submission" date="2024-08" db="EMBL/GenBank/DDBJ databases">
        <authorList>
            <person name="Cucini C."/>
            <person name="Frati F."/>
        </authorList>
    </citation>
    <scope>NUCLEOTIDE SEQUENCE [LARGE SCALE GENOMIC DNA]</scope>
</reference>
<name>A0ABP1PI48_9HEXA</name>
<keyword evidence="1" id="KW-0812">Transmembrane</keyword>
<gene>
    <name evidence="2" type="ORF">ODALV1_LOCUS253</name>
</gene>
<feature type="transmembrane region" description="Helical" evidence="1">
    <location>
        <begin position="109"/>
        <end position="128"/>
    </location>
</feature>
<keyword evidence="1" id="KW-0472">Membrane</keyword>
<sequence length="332" mass="37884">MVYISQIMYIIFCRFHGDEATNFWNKLLLFDETDKEIFNSFSAIDPENNPNYWISTKLLRIFMEQIRLSLQFGFILFAVIGAALPMTVWNGFLPLMHLLPIHIKEDVRNVKGVGVMIRIGVFLLTFILKEGFMDEMIICKNFSFIMSPFCINSCLVRIERYMEKVTEPSLKGLESTVFLQKQILLLSKIYNQSHGIFITGFTMLQGFYSVIFSSFILITASAELHGHEILLTVVGFVVGVSLLLASHMPGQVHKSFKSMSNIIKSRIAVFGNTSTNGERARKVRTGKVLMKSIRAIYPIRIALFSNNFFDELTPLVLLETTFSRTVDRILVG</sequence>
<proteinExistence type="predicted"/>
<protein>
    <recommendedName>
        <fullName evidence="4">ABC transmembrane type-1 domain-containing protein</fullName>
    </recommendedName>
</protein>
<feature type="transmembrane region" description="Helical" evidence="1">
    <location>
        <begin position="196"/>
        <end position="217"/>
    </location>
</feature>
<dbReference type="Proteomes" id="UP001642540">
    <property type="component" value="Unassembled WGS sequence"/>
</dbReference>
<keyword evidence="3" id="KW-1185">Reference proteome</keyword>